<keyword evidence="10" id="KW-1185">Reference proteome</keyword>
<evidence type="ECO:0000256" key="2">
    <source>
        <dbReference type="ARBA" id="ARBA00006601"/>
    </source>
</evidence>
<reference evidence="9 10" key="1">
    <citation type="submission" date="2024-06" db="EMBL/GenBank/DDBJ databases">
        <title>The Natural Products Discovery Center: Release of the First 8490 Sequenced Strains for Exploring Actinobacteria Biosynthetic Diversity.</title>
        <authorList>
            <person name="Kalkreuter E."/>
            <person name="Kautsar S.A."/>
            <person name="Yang D."/>
            <person name="Bader C.D."/>
            <person name="Teijaro C.N."/>
            <person name="Fluegel L."/>
            <person name="Davis C.M."/>
            <person name="Simpson J.R."/>
            <person name="Lauterbach L."/>
            <person name="Steele A.D."/>
            <person name="Gui C."/>
            <person name="Meng S."/>
            <person name="Li G."/>
            <person name="Viehrig K."/>
            <person name="Ye F."/>
            <person name="Su P."/>
            <person name="Kiefer A.F."/>
            <person name="Nichols A."/>
            <person name="Cepeda A.J."/>
            <person name="Yan W."/>
            <person name="Fan B."/>
            <person name="Jiang Y."/>
            <person name="Adhikari A."/>
            <person name="Zheng C.-J."/>
            <person name="Schuster L."/>
            <person name="Cowan T.M."/>
            <person name="Smanski M.J."/>
            <person name="Chevrette M.G."/>
            <person name="De Carvalho L.P.S."/>
            <person name="Shen B."/>
        </authorList>
    </citation>
    <scope>NUCLEOTIDE SEQUENCE [LARGE SCALE GENOMIC DNA]</scope>
    <source>
        <strain evidence="9 10">NPDC049574</strain>
    </source>
</reference>
<evidence type="ECO:0000313" key="10">
    <source>
        <dbReference type="Proteomes" id="UP001552427"/>
    </source>
</evidence>
<dbReference type="Pfam" id="PF00984">
    <property type="entry name" value="UDPG_MGDP_dh"/>
    <property type="match status" value="1"/>
</dbReference>
<gene>
    <name evidence="9" type="ORF">AB0K40_16320</name>
</gene>
<dbReference type="PANTHER" id="PTHR43750">
    <property type="entry name" value="UDP-GLUCOSE 6-DEHYDROGENASE TUAD"/>
    <property type="match status" value="1"/>
</dbReference>
<keyword evidence="4 7" id="KW-0560">Oxidoreductase</keyword>
<dbReference type="SMART" id="SM00984">
    <property type="entry name" value="UDPG_MGDP_dh_C"/>
    <property type="match status" value="1"/>
</dbReference>
<accession>A0ABV3H3F2</accession>
<comment type="pathway">
    <text evidence="1">Nucleotide-sugar biosynthesis; UDP-alpha-D-glucuronate biosynthesis; UDP-alpha-D-glucuronate from UDP-alpha-D-glucose: step 1/1.</text>
</comment>
<dbReference type="NCBIfam" id="TIGR03026">
    <property type="entry name" value="NDP-sugDHase"/>
    <property type="match status" value="1"/>
</dbReference>
<evidence type="ECO:0000256" key="4">
    <source>
        <dbReference type="ARBA" id="ARBA00023002"/>
    </source>
</evidence>
<evidence type="ECO:0000256" key="5">
    <source>
        <dbReference type="ARBA" id="ARBA00023027"/>
    </source>
</evidence>
<dbReference type="Pfam" id="PF03721">
    <property type="entry name" value="UDPG_MGDP_dh_N"/>
    <property type="match status" value="1"/>
</dbReference>
<evidence type="ECO:0000256" key="7">
    <source>
        <dbReference type="PIRNR" id="PIRNR000124"/>
    </source>
</evidence>
<dbReference type="InterPro" id="IPR017476">
    <property type="entry name" value="UDP-Glc/GDP-Man"/>
</dbReference>
<dbReference type="RefSeq" id="WP_364450001.1">
    <property type="nucleotide sequence ID" value="NZ_JBFARM010000004.1"/>
</dbReference>
<protein>
    <recommendedName>
        <fullName evidence="3 7">UDP-glucose 6-dehydrogenase</fullName>
        <ecNumber evidence="3 7">1.1.1.22</ecNumber>
    </recommendedName>
</protein>
<dbReference type="InterPro" id="IPR036291">
    <property type="entry name" value="NAD(P)-bd_dom_sf"/>
</dbReference>
<dbReference type="Gene3D" id="3.40.50.720">
    <property type="entry name" value="NAD(P)-binding Rossmann-like Domain"/>
    <property type="match status" value="2"/>
</dbReference>
<dbReference type="PIRSF" id="PIRSF500134">
    <property type="entry name" value="UDPglc_DH_bac"/>
    <property type="match status" value="1"/>
</dbReference>
<dbReference type="SUPFAM" id="SSF48179">
    <property type="entry name" value="6-phosphogluconate dehydrogenase C-terminal domain-like"/>
    <property type="match status" value="1"/>
</dbReference>
<dbReference type="SUPFAM" id="SSF51735">
    <property type="entry name" value="NAD(P)-binding Rossmann-fold domains"/>
    <property type="match status" value="1"/>
</dbReference>
<dbReference type="InterPro" id="IPR008927">
    <property type="entry name" value="6-PGluconate_DH-like_C_sf"/>
</dbReference>
<organism evidence="9 10">
    <name type="scientific">Nonomuraea bangladeshensis</name>
    <dbReference type="NCBI Taxonomy" id="404385"/>
    <lineage>
        <taxon>Bacteria</taxon>
        <taxon>Bacillati</taxon>
        <taxon>Actinomycetota</taxon>
        <taxon>Actinomycetes</taxon>
        <taxon>Streptosporangiales</taxon>
        <taxon>Streptosporangiaceae</taxon>
        <taxon>Nonomuraea</taxon>
    </lineage>
</organism>
<keyword evidence="5 7" id="KW-0520">NAD</keyword>
<comment type="similarity">
    <text evidence="2 7">Belongs to the UDP-glucose/GDP-mannose dehydrogenase family.</text>
</comment>
<feature type="domain" description="UDP-glucose/GDP-mannose dehydrogenase C-terminal" evidence="8">
    <location>
        <begin position="320"/>
        <end position="421"/>
    </location>
</feature>
<proteinExistence type="inferred from homology"/>
<dbReference type="InterPro" id="IPR028357">
    <property type="entry name" value="UDPglc_DH_bac"/>
</dbReference>
<evidence type="ECO:0000256" key="1">
    <source>
        <dbReference type="ARBA" id="ARBA00004701"/>
    </source>
</evidence>
<dbReference type="Proteomes" id="UP001552427">
    <property type="component" value="Unassembled WGS sequence"/>
</dbReference>
<evidence type="ECO:0000256" key="6">
    <source>
        <dbReference type="ARBA" id="ARBA00047473"/>
    </source>
</evidence>
<evidence type="ECO:0000313" key="9">
    <source>
        <dbReference type="EMBL" id="MEV4287070.1"/>
    </source>
</evidence>
<name>A0ABV3H3F2_9ACTN</name>
<sequence length="437" mass="47292">MPYRLTVIGTGYLGITHAACMADLGFEVLGLDIDADKVQRLNSGELPIHEPGLEPVLRRGLESGRLRFTTSYEDIAAFGDVHFICVGTPQKRGEYAADVSYMDAAVESLAPLLDRECLVVGKSTVPVGTAERLADKLARLAPAGVLTELAWNPEFLREGHAVQDTMRPDRLVFGVRSERAEKVLREVYEPLGDVPIVVSDFATAELVKTAANAFLATKISFINAMAEVCEAAHADVQKLSEALSYDDRIGGRYLNAGLGFGGGCLPKDIRAFMARAGELGADQALTFLREVDAINMRRRARMVDLARELAGGSFHGCVVGVLGAAFKPDSDDIRDSPALDVAVTIGRQGGRVTVYDPIALDNARKAHPELKYGESVVEAVRGAHVVLLLTEWQEFVALDPEQLGGVVAARRIVDGRNALDAETWRSAGWHYRALGRP</sequence>
<dbReference type="SUPFAM" id="SSF52413">
    <property type="entry name" value="UDP-glucose/GDP-mannose dehydrogenase C-terminal domain"/>
    <property type="match status" value="1"/>
</dbReference>
<evidence type="ECO:0000259" key="8">
    <source>
        <dbReference type="SMART" id="SM00984"/>
    </source>
</evidence>
<dbReference type="InterPro" id="IPR001732">
    <property type="entry name" value="UDP-Glc/GDP-Man_DH_N"/>
</dbReference>
<comment type="caution">
    <text evidence="9">The sequence shown here is derived from an EMBL/GenBank/DDBJ whole genome shotgun (WGS) entry which is preliminary data.</text>
</comment>
<comment type="catalytic activity">
    <reaction evidence="6 7">
        <text>UDP-alpha-D-glucose + 2 NAD(+) + H2O = UDP-alpha-D-glucuronate + 2 NADH + 3 H(+)</text>
        <dbReference type="Rhea" id="RHEA:23596"/>
        <dbReference type="ChEBI" id="CHEBI:15377"/>
        <dbReference type="ChEBI" id="CHEBI:15378"/>
        <dbReference type="ChEBI" id="CHEBI:57540"/>
        <dbReference type="ChEBI" id="CHEBI:57945"/>
        <dbReference type="ChEBI" id="CHEBI:58052"/>
        <dbReference type="ChEBI" id="CHEBI:58885"/>
        <dbReference type="EC" id="1.1.1.22"/>
    </reaction>
</comment>
<dbReference type="GO" id="GO:0016491">
    <property type="term" value="F:oxidoreductase activity"/>
    <property type="evidence" value="ECO:0007669"/>
    <property type="project" value="UniProtKB-KW"/>
</dbReference>
<dbReference type="InterPro" id="IPR014027">
    <property type="entry name" value="UDP-Glc/GDP-Man_DH_C"/>
</dbReference>
<dbReference type="Gene3D" id="1.20.5.100">
    <property type="entry name" value="Cytochrome c1, transmembrane anchor, C-terminal"/>
    <property type="match status" value="1"/>
</dbReference>
<dbReference type="EMBL" id="JBFARM010000004">
    <property type="protein sequence ID" value="MEV4287070.1"/>
    <property type="molecule type" value="Genomic_DNA"/>
</dbReference>
<dbReference type="EC" id="1.1.1.22" evidence="3 7"/>
<evidence type="ECO:0000256" key="3">
    <source>
        <dbReference type="ARBA" id="ARBA00012954"/>
    </source>
</evidence>
<dbReference type="PIRSF" id="PIRSF000124">
    <property type="entry name" value="UDPglc_GDPman_dh"/>
    <property type="match status" value="1"/>
</dbReference>
<dbReference type="InterPro" id="IPR014026">
    <property type="entry name" value="UDP-Glc/GDP-Man_DH_dimer"/>
</dbReference>
<dbReference type="InterPro" id="IPR036220">
    <property type="entry name" value="UDP-Glc/GDP-Man_DH_C_sf"/>
</dbReference>
<dbReference type="PANTHER" id="PTHR43750:SF3">
    <property type="entry name" value="UDP-GLUCOSE 6-DEHYDROGENASE TUAD"/>
    <property type="match status" value="1"/>
</dbReference>
<dbReference type="Pfam" id="PF03720">
    <property type="entry name" value="UDPG_MGDP_dh_C"/>
    <property type="match status" value="1"/>
</dbReference>